<dbReference type="EMBL" id="CAMKVN010000099">
    <property type="protein sequence ID" value="CAI2163567.1"/>
    <property type="molecule type" value="Genomic_DNA"/>
</dbReference>
<feature type="domain" description="Putative restriction endonuclease" evidence="1">
    <location>
        <begin position="70"/>
        <end position="181"/>
    </location>
</feature>
<gene>
    <name evidence="2" type="ORF">FWILDA_LOCUS1132</name>
</gene>
<dbReference type="InterPro" id="IPR012296">
    <property type="entry name" value="Nuclease_put_TT1808"/>
</dbReference>
<dbReference type="InterPro" id="IPR008538">
    <property type="entry name" value="Uma2"/>
</dbReference>
<dbReference type="SUPFAM" id="SSF52980">
    <property type="entry name" value="Restriction endonuclease-like"/>
    <property type="match status" value="1"/>
</dbReference>
<dbReference type="CDD" id="cd06260">
    <property type="entry name" value="DUF820-like"/>
    <property type="match status" value="1"/>
</dbReference>
<reference evidence="2" key="1">
    <citation type="submission" date="2022-08" db="EMBL/GenBank/DDBJ databases">
        <authorList>
            <person name="Kallberg Y."/>
            <person name="Tangrot J."/>
            <person name="Rosling A."/>
        </authorList>
    </citation>
    <scope>NUCLEOTIDE SEQUENCE</scope>
    <source>
        <strain evidence="2">Wild A</strain>
    </source>
</reference>
<dbReference type="GO" id="GO:0006302">
    <property type="term" value="P:double-strand break repair"/>
    <property type="evidence" value="ECO:0007669"/>
    <property type="project" value="UniProtKB-ARBA"/>
</dbReference>
<comment type="caution">
    <text evidence="2">The sequence shown here is derived from an EMBL/GenBank/DDBJ whole genome shotgun (WGS) entry which is preliminary data.</text>
</comment>
<dbReference type="Pfam" id="PF05685">
    <property type="entry name" value="Uma2"/>
    <property type="match status" value="1"/>
</dbReference>
<evidence type="ECO:0000259" key="1">
    <source>
        <dbReference type="Pfam" id="PF05685"/>
    </source>
</evidence>
<dbReference type="InterPro" id="IPR011335">
    <property type="entry name" value="Restrct_endonuc-II-like"/>
</dbReference>
<accession>A0A9W4WU15</accession>
<organism evidence="2 3">
    <name type="scientific">Funneliformis geosporum</name>
    <dbReference type="NCBI Taxonomy" id="1117311"/>
    <lineage>
        <taxon>Eukaryota</taxon>
        <taxon>Fungi</taxon>
        <taxon>Fungi incertae sedis</taxon>
        <taxon>Mucoromycota</taxon>
        <taxon>Glomeromycotina</taxon>
        <taxon>Glomeromycetes</taxon>
        <taxon>Glomerales</taxon>
        <taxon>Glomeraceae</taxon>
        <taxon>Funneliformis</taxon>
    </lineage>
</organism>
<protein>
    <submittedName>
        <fullName evidence="2">8933_t:CDS:1</fullName>
    </submittedName>
</protein>
<name>A0A9W4WU15_9GLOM</name>
<dbReference type="OrthoDB" id="2322855at2759"/>
<keyword evidence="3" id="KW-1185">Reference proteome</keyword>
<dbReference type="Gene3D" id="3.90.1570.10">
    <property type="entry name" value="tt1808, chain A"/>
    <property type="match status" value="1"/>
</dbReference>
<sequence>MASRTSDTEGEKAENFQLLSRDINLARERLLTLPQVEEHREYTGSSEITLKENVSLEAYLNYREKNPNNPNNSVRIYLHDGKIKAYEVPKFPHSMVTSIIQISMGIWNNEDLEYGSDVTITVGQNNACEPDLWVRPVRRPQRIPYKAADRFGGAYPTMIVEIGYTQSLPDLHRKLALYFSQQTSIQIALIIKIFDLRADKTFVLISALYLRTNQNPLIPVNVVSFGTADPTQQTVNYIINTMNVPHNNFIGVGRTANGVNCPPCNMTEIPTYKMNIPAAELFDGDPNTIPAVAAEGFNLDLWKLQDKVRKGFNV</sequence>
<dbReference type="Proteomes" id="UP001153678">
    <property type="component" value="Unassembled WGS sequence"/>
</dbReference>
<evidence type="ECO:0000313" key="2">
    <source>
        <dbReference type="EMBL" id="CAI2163567.1"/>
    </source>
</evidence>
<evidence type="ECO:0000313" key="3">
    <source>
        <dbReference type="Proteomes" id="UP001153678"/>
    </source>
</evidence>
<proteinExistence type="predicted"/>
<dbReference type="AlphaFoldDB" id="A0A9W4WU15"/>